<dbReference type="FunFam" id="3.30.60.30:FF:000016">
    <property type="entry name" value="Agrin"/>
    <property type="match status" value="1"/>
</dbReference>
<organism evidence="5">
    <name type="scientific">Homo sapiens</name>
    <name type="common">Human</name>
    <dbReference type="NCBI Taxonomy" id="9606"/>
    <lineage>
        <taxon>Eukaryota</taxon>
        <taxon>Metazoa</taxon>
        <taxon>Chordata</taxon>
        <taxon>Craniata</taxon>
        <taxon>Vertebrata</taxon>
        <taxon>Euteleostomi</taxon>
        <taxon>Mammalia</taxon>
        <taxon>Eutheria</taxon>
        <taxon>Euarchontoglires</taxon>
        <taxon>Primates</taxon>
        <taxon>Haplorrhini</taxon>
        <taxon>Catarrhini</taxon>
        <taxon>Hominidae</taxon>
        <taxon>Homo</taxon>
    </lineage>
</organism>
<feature type="disulfide bond" evidence="2">
    <location>
        <begin position="236"/>
        <end position="245"/>
    </location>
</feature>
<evidence type="ECO:0000313" key="5">
    <source>
        <dbReference type="EMBL" id="BAG51039.1"/>
    </source>
</evidence>
<dbReference type="CDD" id="cd00104">
    <property type="entry name" value="KAZAL_FS"/>
    <property type="match status" value="3"/>
</dbReference>
<dbReference type="InterPro" id="IPR050653">
    <property type="entry name" value="Prot_Inhib_GrowthFact_Antg"/>
</dbReference>
<dbReference type="SMART" id="SM00180">
    <property type="entry name" value="EGF_Lam"/>
    <property type="match status" value="2"/>
</dbReference>
<keyword evidence="1 2" id="KW-1015">Disulfide bond</keyword>
<dbReference type="Pfam" id="PF07648">
    <property type="entry name" value="Kazal_2"/>
    <property type="match status" value="3"/>
</dbReference>
<feature type="disulfide bond" evidence="2">
    <location>
        <begin position="217"/>
        <end position="234"/>
    </location>
</feature>
<feature type="disulfide bond" evidence="2">
    <location>
        <begin position="269"/>
        <end position="281"/>
    </location>
</feature>
<dbReference type="PANTHER" id="PTHR10913:SF78">
    <property type="entry name" value="AGRIN"/>
    <property type="match status" value="1"/>
</dbReference>
<dbReference type="InterPro" id="IPR036058">
    <property type="entry name" value="Kazal_dom_sf"/>
</dbReference>
<feature type="domain" description="Laminin EGF-like" evidence="3">
    <location>
        <begin position="215"/>
        <end position="268"/>
    </location>
</feature>
<keyword evidence="2" id="KW-0424">Laminin EGF-like domain</keyword>
<dbReference type="PROSITE" id="PS51465">
    <property type="entry name" value="KAZAL_2"/>
    <property type="match status" value="3"/>
</dbReference>
<dbReference type="SUPFAM" id="SSF57196">
    <property type="entry name" value="EGF/Laminin"/>
    <property type="match status" value="2"/>
</dbReference>
<dbReference type="EMBL" id="AK021586">
    <property type="protein sequence ID" value="BAG51039.1"/>
    <property type="molecule type" value="mRNA"/>
</dbReference>
<dbReference type="Gene3D" id="3.30.60.30">
    <property type="match status" value="3"/>
</dbReference>
<dbReference type="InterPro" id="IPR002049">
    <property type="entry name" value="LE_dom"/>
</dbReference>
<dbReference type="PANTHER" id="PTHR10913">
    <property type="entry name" value="FOLLISTATIN-RELATED"/>
    <property type="match status" value="1"/>
</dbReference>
<evidence type="ECO:0000256" key="2">
    <source>
        <dbReference type="PROSITE-ProRule" id="PRU00460"/>
    </source>
</evidence>
<dbReference type="AlphaFoldDB" id="B3KMM7"/>
<accession>B3KMM7</accession>
<dbReference type="InterPro" id="IPR003645">
    <property type="entry name" value="Fol_N"/>
</dbReference>
<dbReference type="CDD" id="cd00055">
    <property type="entry name" value="EGF_Lam"/>
    <property type="match status" value="2"/>
</dbReference>
<comment type="caution">
    <text evidence="2">Lacks conserved residue(s) required for the propagation of feature annotation.</text>
</comment>
<dbReference type="SMART" id="SM00274">
    <property type="entry name" value="FOLN"/>
    <property type="match status" value="2"/>
</dbReference>
<feature type="domain" description="Kazal-like" evidence="4">
    <location>
        <begin position="126"/>
        <end position="174"/>
    </location>
</feature>
<dbReference type="FunFam" id="2.10.25.10:FF:000140">
    <property type="entry name" value="Transmembrane agrin"/>
    <property type="match status" value="1"/>
</dbReference>
<dbReference type="PRINTS" id="PR00011">
    <property type="entry name" value="EGFLAMININ"/>
</dbReference>
<proteinExistence type="evidence at transcript level"/>
<name>B3KMM7_HUMAN</name>
<dbReference type="FunFam" id="2.10.25.10:FF:000134">
    <property type="entry name" value="Transmembrane agrin"/>
    <property type="match status" value="1"/>
</dbReference>
<feature type="disulfide bond" evidence="2">
    <location>
        <begin position="271"/>
        <end position="288"/>
    </location>
</feature>
<dbReference type="InterPro" id="IPR002350">
    <property type="entry name" value="Kazal_dom"/>
</dbReference>
<dbReference type="PROSITE" id="PS01248">
    <property type="entry name" value="EGF_LAM_1"/>
    <property type="match status" value="1"/>
</dbReference>
<feature type="domain" description="Kazal-like" evidence="4">
    <location>
        <begin position="344"/>
        <end position="380"/>
    </location>
</feature>
<feature type="domain" description="Laminin EGF-like" evidence="3">
    <location>
        <begin position="269"/>
        <end position="315"/>
    </location>
</feature>
<feature type="disulfide bond" evidence="2">
    <location>
        <begin position="215"/>
        <end position="227"/>
    </location>
</feature>
<sequence length="413" mass="42427">MLHVHACTHQISLHVASAGPCETCGDAVCAFGAVCSAGQCVCPRCEHPPPGPVCGSDGVTYGSACELREAACLQQTQIEEARAGPCEQAECGSGGSGSGEDGDCEQELCRQRGGIWDEDSEDGPCVCDFSCQSVPGSPVCGSDGVTYSTECELKKARCESQRGLYVAAQGACRGPTFAPLPPVAPLHCAQTPYGCCQDNITAARGVGLAGCPSACQCNPHGSYGGTCDPATGQCSCRPGVGGLRCDRCEPGFWNFRGIVTDGRSGCTPCSCDPQGAVRDDCEQMTGLCSCKPGVAGPKCGQCPDGRALGPAGCEADASAPATCAEMRCEFGARCVEESGSAHCVCPMLTCPEANATKVCGSDGVTYGNECQLKTIACRQGLRGAIERSSLWDGVDLCRLPGYLGLAMAVFFMC</sequence>
<evidence type="ECO:0000256" key="1">
    <source>
        <dbReference type="ARBA" id="ARBA00023157"/>
    </source>
</evidence>
<dbReference type="PeptideAtlas" id="B3KMM7"/>
<dbReference type="FunFam" id="3.30.60.30:FF:000024">
    <property type="entry name" value="Transmembrane agrin"/>
    <property type="match status" value="1"/>
</dbReference>
<dbReference type="PROSITE" id="PS50027">
    <property type="entry name" value="EGF_LAM_2"/>
    <property type="match status" value="2"/>
</dbReference>
<dbReference type="SUPFAM" id="SSF100895">
    <property type="entry name" value="Kazal-type serine protease inhibitors"/>
    <property type="match status" value="3"/>
</dbReference>
<feature type="domain" description="Kazal-like" evidence="4">
    <location>
        <begin position="30"/>
        <end position="88"/>
    </location>
</feature>
<reference evidence="5" key="1">
    <citation type="journal article" date="2004" name="Nat. Genet.">
        <title>Complete sequencing and characterization of 21,243 full-length human cDNAs.</title>
        <authorList>
            <person name="Ota T."/>
            <person name="Suzuki Y."/>
            <person name="Nishikawa T."/>
            <person name="Otsuki T."/>
            <person name="Sugiyama T."/>
            <person name="Irie R."/>
            <person name="Wakamatsu A."/>
            <person name="Hayashi K."/>
            <person name="Sato H."/>
            <person name="Nagai K."/>
            <person name="Kimura K."/>
            <person name="Makita H."/>
            <person name="Sekine M."/>
            <person name="Obayashi M."/>
            <person name="Nishi T."/>
            <person name="Shibahara T."/>
            <person name="Tanaka T."/>
            <person name="Ishii S."/>
            <person name="Yamamoto J."/>
            <person name="Saito K."/>
            <person name="Kawai Y."/>
            <person name="Isono Y."/>
            <person name="Nakamura Y."/>
            <person name="Nagahari K."/>
            <person name="Murakami K."/>
            <person name="Yasuda T."/>
            <person name="Iwayanagi T."/>
            <person name="Wagatsuma M."/>
            <person name="Shiratori A."/>
            <person name="Sudo H."/>
            <person name="Hosoiri T."/>
            <person name="Kaku Y."/>
            <person name="Kodaira H."/>
            <person name="Kondo H."/>
            <person name="Sugawara M."/>
            <person name="Takahashi M."/>
            <person name="Kanda K."/>
            <person name="Yokoi T."/>
            <person name="Furuya T."/>
            <person name="Kikkawa E."/>
            <person name="Omura Y."/>
            <person name="Abe K."/>
            <person name="Kamihara K."/>
            <person name="Katsuta N."/>
            <person name="Sato K."/>
            <person name="Tanikawa M."/>
            <person name="Yamazaki M."/>
            <person name="Ninomiya K."/>
            <person name="Ishibashi T."/>
            <person name="Yamashita H."/>
            <person name="Murakawa K."/>
            <person name="Fujimori K."/>
            <person name="Tanai H."/>
            <person name="Kimata M."/>
            <person name="Watanabe M."/>
            <person name="Hiraoka S."/>
            <person name="Chiba Y."/>
            <person name="Ishida S."/>
            <person name="Ono Y."/>
            <person name="Takiguchi S."/>
            <person name="Watanabe S."/>
            <person name="Yosida M."/>
            <person name="Hotuta T."/>
            <person name="Kusano J."/>
            <person name="Kanehori K."/>
            <person name="Takahashi-Fujii A."/>
            <person name="Hara H."/>
            <person name="Tanase T."/>
            <person name="Nomura Y."/>
            <person name="Togiya S."/>
            <person name="Komai F."/>
            <person name="Hara R."/>
            <person name="Takeuchi K."/>
            <person name="Arita M."/>
            <person name="Imose N."/>
            <person name="Musashino K."/>
            <person name="Yuuki H."/>
            <person name="Oshima A."/>
            <person name="Sasaki N."/>
            <person name="Aotsuka S."/>
            <person name="Yoshikawa Y."/>
            <person name="Matsunawa H."/>
            <person name="Ichihara T."/>
            <person name="Shiohata N."/>
            <person name="Sano S."/>
            <person name="Moriya S."/>
            <person name="Momiyama H."/>
            <person name="Satoh N."/>
            <person name="Takami S."/>
            <person name="Terashima Y."/>
            <person name="Suzuki O."/>
            <person name="Nakagawa S."/>
            <person name="Senoh A."/>
            <person name="Mizoguchi H."/>
            <person name="Goto Y."/>
            <person name="Shimizu F."/>
            <person name="Wakebe H."/>
            <person name="Hishigaki H."/>
            <person name="Watanabe T."/>
            <person name="Sugiyama A."/>
            <person name="Takemoto M."/>
            <person name="Kawakami B."/>
            <person name="Yamazaki M."/>
            <person name="Watanabe K."/>
            <person name="Kumagai A."/>
            <person name="Itakura S."/>
            <person name="Fukuzumi Y."/>
            <person name="Fujimori Y."/>
            <person name="Komiyama M."/>
            <person name="Tashiro H."/>
            <person name="Tanigami A."/>
            <person name="Fujiwara T."/>
            <person name="Ono T."/>
            <person name="Yamada K."/>
            <person name="Fujii Y."/>
            <person name="Ozaki K."/>
            <person name="Hirao M."/>
            <person name="Ohmori Y."/>
            <person name="Kawabata A."/>
            <person name="Hikiji T."/>
            <person name="Kobatake N."/>
            <person name="Inagaki H."/>
            <person name="Ikema Y."/>
            <person name="Okamoto S."/>
            <person name="Okitani R."/>
            <person name="Kawakami T."/>
            <person name="Noguchi S."/>
            <person name="Itoh T."/>
            <person name="Shigeta K."/>
            <person name="Senba T."/>
            <person name="Matsumura K."/>
            <person name="Nakajima Y."/>
            <person name="Mizuno T."/>
            <person name="Morinaga M."/>
            <person name="Sasaki M."/>
            <person name="Togashi T."/>
            <person name="Oyama M."/>
            <person name="Hata H."/>
            <person name="Watanabe M."/>
            <person name="Komatsu T."/>
            <person name="Mizushima-Sugano J."/>
            <person name="Satoh T."/>
            <person name="Shirai Y."/>
            <person name="Takahashi Y."/>
            <person name="Nakagawa K."/>
            <person name="Okumura K."/>
            <person name="Nagase T."/>
            <person name="Nomura N."/>
            <person name="Kikuchi H."/>
            <person name="Masuho Y."/>
            <person name="Yamashita R."/>
            <person name="Nakai K."/>
            <person name="Yada T."/>
            <person name="Nakamura Y."/>
            <person name="Ohara O."/>
            <person name="Isogai T."/>
            <person name="Sugano S."/>
        </authorList>
    </citation>
    <scope>NUCLEOTIDE SEQUENCE</scope>
    <source>
        <tissue evidence="5">Whole embryo</tissue>
    </source>
</reference>
<evidence type="ECO:0000259" key="3">
    <source>
        <dbReference type="PROSITE" id="PS50027"/>
    </source>
</evidence>
<dbReference type="SMART" id="SM00280">
    <property type="entry name" value="KAZAL"/>
    <property type="match status" value="3"/>
</dbReference>
<dbReference type="FunFam" id="3.30.60.30:FF:000013">
    <property type="entry name" value="Agrin"/>
    <property type="match status" value="1"/>
</dbReference>
<evidence type="ECO:0000259" key="4">
    <source>
        <dbReference type="PROSITE" id="PS51465"/>
    </source>
</evidence>
<protein>
    <submittedName>
        <fullName evidence="5">cDNA FLJ11524 fis, clone HEMBA1002547, highly similar to Agrin</fullName>
    </submittedName>
</protein>
<dbReference type="Pfam" id="PF00053">
    <property type="entry name" value="EGF_laminin"/>
    <property type="match status" value="2"/>
</dbReference>
<feature type="disulfide bond" evidence="2">
    <location>
        <begin position="290"/>
        <end position="299"/>
    </location>
</feature>
<dbReference type="Gene3D" id="2.10.25.10">
    <property type="entry name" value="Laminin"/>
    <property type="match status" value="2"/>
</dbReference>